<dbReference type="Gene3D" id="3.80.10.10">
    <property type="entry name" value="Ribonuclease Inhibitor"/>
    <property type="match status" value="1"/>
</dbReference>
<name>A0A0L0S9D7_ALLM3</name>
<gene>
    <name evidence="1" type="ORF">AMAG_18081</name>
</gene>
<dbReference type="AlphaFoldDB" id="A0A0L0S9D7"/>
<accession>A0A0L0S9D7</accession>
<dbReference type="VEuPathDB" id="FungiDB:AMAG_18081"/>
<sequence>MVNDKLLFPNLRVLDVSQCAQLGDALAMGDPDVSGLFAKLPRLDELLINDYGDVLDDKRAATLLSGTNVRLLEIRKANASNDGVIAVIKGMPRLRVIDVSGCARVTIDEVEERVRALEGRAGRMWVDYSEDEYFSQESMERNSWMCIAKCIG</sequence>
<dbReference type="OrthoDB" id="10257471at2759"/>
<reference evidence="2" key="2">
    <citation type="submission" date="2009-11" db="EMBL/GenBank/DDBJ databases">
        <title>The Genome Sequence of Allomyces macrogynus strain ATCC 38327.</title>
        <authorList>
            <consortium name="The Broad Institute Genome Sequencing Platform"/>
            <person name="Russ C."/>
            <person name="Cuomo C."/>
            <person name="Shea T."/>
            <person name="Young S.K."/>
            <person name="Zeng Q."/>
            <person name="Koehrsen M."/>
            <person name="Haas B."/>
            <person name="Borodovsky M."/>
            <person name="Guigo R."/>
            <person name="Alvarado L."/>
            <person name="Berlin A."/>
            <person name="Borenstein D."/>
            <person name="Chen Z."/>
            <person name="Engels R."/>
            <person name="Freedman E."/>
            <person name="Gellesch M."/>
            <person name="Goldberg J."/>
            <person name="Griggs A."/>
            <person name="Gujja S."/>
            <person name="Heiman D."/>
            <person name="Hepburn T."/>
            <person name="Howarth C."/>
            <person name="Jen D."/>
            <person name="Larson L."/>
            <person name="Lewis B."/>
            <person name="Mehta T."/>
            <person name="Park D."/>
            <person name="Pearson M."/>
            <person name="Roberts A."/>
            <person name="Saif S."/>
            <person name="Shenoy N."/>
            <person name="Sisk P."/>
            <person name="Stolte C."/>
            <person name="Sykes S."/>
            <person name="Walk T."/>
            <person name="White J."/>
            <person name="Yandava C."/>
            <person name="Burger G."/>
            <person name="Gray M.W."/>
            <person name="Holland P.W.H."/>
            <person name="King N."/>
            <person name="Lang F.B.F."/>
            <person name="Roger A.J."/>
            <person name="Ruiz-Trillo I."/>
            <person name="Lander E."/>
            <person name="Nusbaum C."/>
        </authorList>
    </citation>
    <scope>NUCLEOTIDE SEQUENCE [LARGE SCALE GENOMIC DNA]</scope>
    <source>
        <strain evidence="2">ATCC 38327</strain>
    </source>
</reference>
<dbReference type="InterPro" id="IPR032675">
    <property type="entry name" value="LRR_dom_sf"/>
</dbReference>
<dbReference type="Proteomes" id="UP000054350">
    <property type="component" value="Unassembled WGS sequence"/>
</dbReference>
<evidence type="ECO:0000313" key="1">
    <source>
        <dbReference type="EMBL" id="KNE59004.1"/>
    </source>
</evidence>
<proteinExistence type="predicted"/>
<organism evidence="1 2">
    <name type="scientific">Allomyces macrogynus (strain ATCC 38327)</name>
    <name type="common">Allomyces javanicus var. macrogynus</name>
    <dbReference type="NCBI Taxonomy" id="578462"/>
    <lineage>
        <taxon>Eukaryota</taxon>
        <taxon>Fungi</taxon>
        <taxon>Fungi incertae sedis</taxon>
        <taxon>Blastocladiomycota</taxon>
        <taxon>Blastocladiomycetes</taxon>
        <taxon>Blastocladiales</taxon>
        <taxon>Blastocladiaceae</taxon>
        <taxon>Allomyces</taxon>
    </lineage>
</organism>
<protein>
    <submittedName>
        <fullName evidence="1">Uncharacterized protein</fullName>
    </submittedName>
</protein>
<reference evidence="1 2" key="1">
    <citation type="submission" date="2009-11" db="EMBL/GenBank/DDBJ databases">
        <title>Annotation of Allomyces macrogynus ATCC 38327.</title>
        <authorList>
            <consortium name="The Broad Institute Genome Sequencing Platform"/>
            <person name="Russ C."/>
            <person name="Cuomo C."/>
            <person name="Burger G."/>
            <person name="Gray M.W."/>
            <person name="Holland P.W.H."/>
            <person name="King N."/>
            <person name="Lang F.B.F."/>
            <person name="Roger A.J."/>
            <person name="Ruiz-Trillo I."/>
            <person name="Young S.K."/>
            <person name="Zeng Q."/>
            <person name="Gargeya S."/>
            <person name="Fitzgerald M."/>
            <person name="Haas B."/>
            <person name="Abouelleil A."/>
            <person name="Alvarado L."/>
            <person name="Arachchi H.M."/>
            <person name="Berlin A."/>
            <person name="Chapman S.B."/>
            <person name="Gearin G."/>
            <person name="Goldberg J."/>
            <person name="Griggs A."/>
            <person name="Gujja S."/>
            <person name="Hansen M."/>
            <person name="Heiman D."/>
            <person name="Howarth C."/>
            <person name="Larimer J."/>
            <person name="Lui A."/>
            <person name="MacDonald P.J.P."/>
            <person name="McCowen C."/>
            <person name="Montmayeur A."/>
            <person name="Murphy C."/>
            <person name="Neiman D."/>
            <person name="Pearson M."/>
            <person name="Priest M."/>
            <person name="Roberts A."/>
            <person name="Saif S."/>
            <person name="Shea T."/>
            <person name="Sisk P."/>
            <person name="Stolte C."/>
            <person name="Sykes S."/>
            <person name="Wortman J."/>
            <person name="Nusbaum C."/>
            <person name="Birren B."/>
        </authorList>
    </citation>
    <scope>NUCLEOTIDE SEQUENCE [LARGE SCALE GENOMIC DNA]</scope>
    <source>
        <strain evidence="1 2">ATCC 38327</strain>
    </source>
</reference>
<keyword evidence="2" id="KW-1185">Reference proteome</keyword>
<dbReference type="SUPFAM" id="SSF52047">
    <property type="entry name" value="RNI-like"/>
    <property type="match status" value="1"/>
</dbReference>
<evidence type="ECO:0000313" key="2">
    <source>
        <dbReference type="Proteomes" id="UP000054350"/>
    </source>
</evidence>
<dbReference type="EMBL" id="GG745334">
    <property type="protein sequence ID" value="KNE59004.1"/>
    <property type="molecule type" value="Genomic_DNA"/>
</dbReference>